<feature type="signal peptide" evidence="2">
    <location>
        <begin position="1"/>
        <end position="27"/>
    </location>
</feature>
<dbReference type="InterPro" id="IPR022409">
    <property type="entry name" value="PKD/Chitinase_dom"/>
</dbReference>
<dbReference type="Pfam" id="PF00801">
    <property type="entry name" value="PKD"/>
    <property type="match status" value="1"/>
</dbReference>
<name>A0A7W7WKB0_9ACTN</name>
<protein>
    <recommendedName>
        <fullName evidence="3">PKD domain-containing protein</fullName>
    </recommendedName>
</protein>
<dbReference type="PROSITE" id="PS50093">
    <property type="entry name" value="PKD"/>
    <property type="match status" value="2"/>
</dbReference>
<dbReference type="SUPFAM" id="SSF49299">
    <property type="entry name" value="PKD domain"/>
    <property type="match status" value="2"/>
</dbReference>
<gene>
    <name evidence="4" type="ORF">F4556_005365</name>
</gene>
<dbReference type="Gene3D" id="2.60.40.10">
    <property type="entry name" value="Immunoglobulins"/>
    <property type="match status" value="2"/>
</dbReference>
<dbReference type="SUPFAM" id="SSF51126">
    <property type="entry name" value="Pectin lyase-like"/>
    <property type="match status" value="1"/>
</dbReference>
<dbReference type="AlphaFoldDB" id="A0A7W7WKB0"/>
<feature type="domain" description="PKD" evidence="3">
    <location>
        <begin position="507"/>
        <end position="552"/>
    </location>
</feature>
<feature type="region of interest" description="Disordered" evidence="1">
    <location>
        <begin position="304"/>
        <end position="325"/>
    </location>
</feature>
<evidence type="ECO:0000313" key="5">
    <source>
        <dbReference type="Proteomes" id="UP000573327"/>
    </source>
</evidence>
<dbReference type="InterPro" id="IPR000601">
    <property type="entry name" value="PKD_dom"/>
</dbReference>
<dbReference type="GO" id="GO:0005975">
    <property type="term" value="P:carbohydrate metabolic process"/>
    <property type="evidence" value="ECO:0007669"/>
    <property type="project" value="UniProtKB-ARBA"/>
</dbReference>
<dbReference type="InterPro" id="IPR007742">
    <property type="entry name" value="NosD_dom"/>
</dbReference>
<comment type="caution">
    <text evidence="4">The sequence shown here is derived from an EMBL/GenBank/DDBJ whole genome shotgun (WGS) entry which is preliminary data.</text>
</comment>
<sequence length="918" mass="94476">MRLRQFVGISAATALAVLGLPIPAASAAVTTLYVNNAASANCSDAGTGTAARPYCTIGAATRVVEPGQTVQVEGSYPESVTLTRSGTPEQPIVFAGSFRDRWPTAGFGVTNSPTALTTTGVHDVVVRNFRLSSSQEKAVVTDSARVTLDGLLVVAATDAPPAVALRGSSTDLTVSRSAFYNSKGIAIGAGVRNTLVTGNDLVDATGPGISATDAPGTVITHNSLTVGCGTGISLAGASAGSVLKNNIVATKPGSWPCSQPQNGISVATGSATGSTLGHNLLFPYLVGWGGAQYSTPAAFQQASAQGAGDLSADPRTTPTDGAPDRLKLLSRSPAIDAADPTAPRLPEDVFGKGLIDDPTMPNTGPGGTAYDIGAHEFHGLGRVDLGLSVNKGPHPLEFTATATARNLWPTQLSYSYDFGDGSAPVITTAPSAKHTYPTTGRFSVVVTVTDGLGGRVVSPDYNNAVEVTEPAPLVPDFSIEAGFEPLAYSFDPASTTSSWQLTKQVMDYGDGSEPTVNPGFSHLYAVPGDYQVKLTVTDAGGRTESVTKTVKVRYAPAGYLPLSPERFLDTRTALGDHQGKLTAGETLNIWPHNTGNVPYYRPVAVVLNLTVTGATQDGFLTVYPDGAARPLASSINFRAGQTVANLVTVPTGTSNRIRIYNSGGGQVDVIGDIVGYYDGDGTKYGEKFAPVQPGRLLDTRTTGGALDTTPRKVQVTGQAGVPADAKAVLVNLTATQPTTGGYLTAYPSDITRPAVSNLNFLPGQTVSNQALIPIATDGTITVYNPSGLTHVIVDVFGSYGPSGTSLFTPLTPTRVADTRTTGKLTQNTSLTVSPAAAPTGATAAVLNLTVTEPEGPGYLTTHATGTPRPPVSNLNFTTGATLSNHTTTPVDATGRFTIDNPGSPTHAIADLLGWFTAA</sequence>
<dbReference type="InterPro" id="IPR035986">
    <property type="entry name" value="PKD_dom_sf"/>
</dbReference>
<dbReference type="SMART" id="SM00089">
    <property type="entry name" value="PKD"/>
    <property type="match status" value="2"/>
</dbReference>
<feature type="domain" description="PKD" evidence="3">
    <location>
        <begin position="409"/>
        <end position="456"/>
    </location>
</feature>
<evidence type="ECO:0000256" key="2">
    <source>
        <dbReference type="SAM" id="SignalP"/>
    </source>
</evidence>
<keyword evidence="2" id="KW-0732">Signal</keyword>
<dbReference type="InterPro" id="IPR013783">
    <property type="entry name" value="Ig-like_fold"/>
</dbReference>
<dbReference type="InterPro" id="IPR011050">
    <property type="entry name" value="Pectin_lyase_fold/virulence"/>
</dbReference>
<accession>A0A7W7WKB0</accession>
<evidence type="ECO:0000259" key="3">
    <source>
        <dbReference type="PROSITE" id="PS50093"/>
    </source>
</evidence>
<dbReference type="Gene3D" id="2.160.20.10">
    <property type="entry name" value="Single-stranded right-handed beta-helix, Pectin lyase-like"/>
    <property type="match status" value="1"/>
</dbReference>
<dbReference type="RefSeq" id="WP_184920463.1">
    <property type="nucleotide sequence ID" value="NZ_JACHJR010000001.1"/>
</dbReference>
<dbReference type="Pfam" id="PF18911">
    <property type="entry name" value="PKD_4"/>
    <property type="match status" value="1"/>
</dbReference>
<dbReference type="Pfam" id="PF05048">
    <property type="entry name" value="NosD"/>
    <property type="match status" value="1"/>
</dbReference>
<keyword evidence="5" id="KW-1185">Reference proteome</keyword>
<evidence type="ECO:0000256" key="1">
    <source>
        <dbReference type="SAM" id="MobiDB-lite"/>
    </source>
</evidence>
<dbReference type="Proteomes" id="UP000573327">
    <property type="component" value="Unassembled WGS sequence"/>
</dbReference>
<organism evidence="4 5">
    <name type="scientific">Kitasatospora gansuensis</name>
    <dbReference type="NCBI Taxonomy" id="258050"/>
    <lineage>
        <taxon>Bacteria</taxon>
        <taxon>Bacillati</taxon>
        <taxon>Actinomycetota</taxon>
        <taxon>Actinomycetes</taxon>
        <taxon>Kitasatosporales</taxon>
        <taxon>Streptomycetaceae</taxon>
        <taxon>Kitasatospora</taxon>
    </lineage>
</organism>
<feature type="chain" id="PRO_5030651911" description="PKD domain-containing protein" evidence="2">
    <location>
        <begin position="28"/>
        <end position="918"/>
    </location>
</feature>
<dbReference type="InterPro" id="IPR012334">
    <property type="entry name" value="Pectin_lyas_fold"/>
</dbReference>
<proteinExistence type="predicted"/>
<dbReference type="CDD" id="cd00146">
    <property type="entry name" value="PKD"/>
    <property type="match status" value="2"/>
</dbReference>
<evidence type="ECO:0000313" key="4">
    <source>
        <dbReference type="EMBL" id="MBB4949830.1"/>
    </source>
</evidence>
<reference evidence="4 5" key="1">
    <citation type="submission" date="2020-08" db="EMBL/GenBank/DDBJ databases">
        <title>Sequencing the genomes of 1000 actinobacteria strains.</title>
        <authorList>
            <person name="Klenk H.-P."/>
        </authorList>
    </citation>
    <scope>NUCLEOTIDE SEQUENCE [LARGE SCALE GENOMIC DNA]</scope>
    <source>
        <strain evidence="4 5">DSM 44786</strain>
    </source>
</reference>
<dbReference type="EMBL" id="JACHJR010000001">
    <property type="protein sequence ID" value="MBB4949830.1"/>
    <property type="molecule type" value="Genomic_DNA"/>
</dbReference>